<evidence type="ECO:0000313" key="3">
    <source>
        <dbReference type="Proteomes" id="UP000824469"/>
    </source>
</evidence>
<evidence type="ECO:0000256" key="1">
    <source>
        <dbReference type="SAM" id="MobiDB-lite"/>
    </source>
</evidence>
<dbReference type="Proteomes" id="UP000824469">
    <property type="component" value="Unassembled WGS sequence"/>
</dbReference>
<reference evidence="2 3" key="1">
    <citation type="journal article" date="2021" name="Nat. Plants">
        <title>The Taxus genome provides insights into paclitaxel biosynthesis.</title>
        <authorList>
            <person name="Xiong X."/>
            <person name="Gou J."/>
            <person name="Liao Q."/>
            <person name="Li Y."/>
            <person name="Zhou Q."/>
            <person name="Bi G."/>
            <person name="Li C."/>
            <person name="Du R."/>
            <person name="Wang X."/>
            <person name="Sun T."/>
            <person name="Guo L."/>
            <person name="Liang H."/>
            <person name="Lu P."/>
            <person name="Wu Y."/>
            <person name="Zhang Z."/>
            <person name="Ro D.K."/>
            <person name="Shang Y."/>
            <person name="Huang S."/>
            <person name="Yan J."/>
        </authorList>
    </citation>
    <scope>NUCLEOTIDE SEQUENCE [LARGE SCALE GENOMIC DNA]</scope>
    <source>
        <strain evidence="2">Ta-2019</strain>
    </source>
</reference>
<dbReference type="EMBL" id="JAHRHJ020003813">
    <property type="protein sequence ID" value="KAH9288099.1"/>
    <property type="molecule type" value="Genomic_DNA"/>
</dbReference>
<gene>
    <name evidence="2" type="ORF">KI387_032216</name>
</gene>
<comment type="caution">
    <text evidence="2">The sequence shown here is derived from an EMBL/GenBank/DDBJ whole genome shotgun (WGS) entry which is preliminary data.</text>
</comment>
<keyword evidence="3" id="KW-1185">Reference proteome</keyword>
<feature type="non-terminal residue" evidence="2">
    <location>
        <position position="1"/>
    </location>
</feature>
<organism evidence="2 3">
    <name type="scientific">Taxus chinensis</name>
    <name type="common">Chinese yew</name>
    <name type="synonym">Taxus wallichiana var. chinensis</name>
    <dbReference type="NCBI Taxonomy" id="29808"/>
    <lineage>
        <taxon>Eukaryota</taxon>
        <taxon>Viridiplantae</taxon>
        <taxon>Streptophyta</taxon>
        <taxon>Embryophyta</taxon>
        <taxon>Tracheophyta</taxon>
        <taxon>Spermatophyta</taxon>
        <taxon>Pinopsida</taxon>
        <taxon>Pinidae</taxon>
        <taxon>Conifers II</taxon>
        <taxon>Cupressales</taxon>
        <taxon>Taxaceae</taxon>
        <taxon>Taxus</taxon>
    </lineage>
</organism>
<protein>
    <submittedName>
        <fullName evidence="2">Uncharacterized protein</fullName>
    </submittedName>
</protein>
<proteinExistence type="predicted"/>
<name>A0AA38EZA7_TAXCH</name>
<feature type="non-terminal residue" evidence="2">
    <location>
        <position position="83"/>
    </location>
</feature>
<dbReference type="AlphaFoldDB" id="A0AA38EZA7"/>
<accession>A0AA38EZA7</accession>
<sequence length="83" mass="9642">SASLVKPHPSFGKDKVTIEMVFRPSIPDNANHWQVFSDDNQILAFLEQRDKFNNMFFEGSEKSHRESVPKEEKEGIKEIYEEG</sequence>
<evidence type="ECO:0000313" key="2">
    <source>
        <dbReference type="EMBL" id="KAH9288099.1"/>
    </source>
</evidence>
<feature type="region of interest" description="Disordered" evidence="1">
    <location>
        <begin position="61"/>
        <end position="83"/>
    </location>
</feature>